<dbReference type="CDD" id="cd03017">
    <property type="entry name" value="PRX_BCP"/>
    <property type="match status" value="1"/>
</dbReference>
<reference evidence="12" key="1">
    <citation type="journal article" date="2014" name="Front. Microbiol.">
        <title>High frequency of phylogenetically diverse reductive dehalogenase-homologous genes in deep subseafloor sedimentary metagenomes.</title>
        <authorList>
            <person name="Kawai M."/>
            <person name="Futagami T."/>
            <person name="Toyoda A."/>
            <person name="Takaki Y."/>
            <person name="Nishi S."/>
            <person name="Hori S."/>
            <person name="Arai W."/>
            <person name="Tsubouchi T."/>
            <person name="Morono Y."/>
            <person name="Uchiyama I."/>
            <person name="Ito T."/>
            <person name="Fujiyama A."/>
            <person name="Inagaki F."/>
            <person name="Takami H."/>
        </authorList>
    </citation>
    <scope>NUCLEOTIDE SEQUENCE</scope>
    <source>
        <strain evidence="12">Expedition CK06-06</strain>
    </source>
</reference>
<gene>
    <name evidence="12" type="ORF">S03H2_02664</name>
</gene>
<dbReference type="InterPro" id="IPR024706">
    <property type="entry name" value="Peroxiredoxin_AhpC-typ"/>
</dbReference>
<keyword evidence="6" id="KW-1015">Disulfide bond</keyword>
<evidence type="ECO:0000256" key="3">
    <source>
        <dbReference type="ARBA" id="ARBA00022559"/>
    </source>
</evidence>
<dbReference type="InterPro" id="IPR013766">
    <property type="entry name" value="Thioredoxin_domain"/>
</dbReference>
<dbReference type="FunFam" id="3.40.30.10:FF:000007">
    <property type="entry name" value="Thioredoxin-dependent thiol peroxidase"/>
    <property type="match status" value="1"/>
</dbReference>
<evidence type="ECO:0000256" key="1">
    <source>
        <dbReference type="ARBA" id="ARBA00011245"/>
    </source>
</evidence>
<evidence type="ECO:0000259" key="11">
    <source>
        <dbReference type="PROSITE" id="PS51352"/>
    </source>
</evidence>
<evidence type="ECO:0000256" key="9">
    <source>
        <dbReference type="ARBA" id="ARBA00038489"/>
    </source>
</evidence>
<keyword evidence="7" id="KW-0676">Redox-active center</keyword>
<dbReference type="PANTHER" id="PTHR42801">
    <property type="entry name" value="THIOREDOXIN-DEPENDENT PEROXIDE REDUCTASE"/>
    <property type="match status" value="1"/>
</dbReference>
<dbReference type="EMBL" id="BARU01000916">
    <property type="protein sequence ID" value="GAH26649.1"/>
    <property type="molecule type" value="Genomic_DNA"/>
</dbReference>
<accession>X1FB70</accession>
<evidence type="ECO:0000256" key="8">
    <source>
        <dbReference type="ARBA" id="ARBA00032824"/>
    </source>
</evidence>
<dbReference type="GO" id="GO:0034599">
    <property type="term" value="P:cellular response to oxidative stress"/>
    <property type="evidence" value="ECO:0007669"/>
    <property type="project" value="TreeGrafter"/>
</dbReference>
<evidence type="ECO:0000256" key="5">
    <source>
        <dbReference type="ARBA" id="ARBA00023002"/>
    </source>
</evidence>
<dbReference type="NCBIfam" id="NF006960">
    <property type="entry name" value="PRK09437.1"/>
    <property type="match status" value="1"/>
</dbReference>
<dbReference type="Gene3D" id="3.40.30.10">
    <property type="entry name" value="Glutaredoxin"/>
    <property type="match status" value="1"/>
</dbReference>
<dbReference type="AlphaFoldDB" id="X1FB70"/>
<dbReference type="InterPro" id="IPR036249">
    <property type="entry name" value="Thioredoxin-like_sf"/>
</dbReference>
<comment type="catalytic activity">
    <reaction evidence="10">
        <text>a hydroperoxide + [thioredoxin]-dithiol = an alcohol + [thioredoxin]-disulfide + H2O</text>
        <dbReference type="Rhea" id="RHEA:62620"/>
        <dbReference type="Rhea" id="RHEA-COMP:10698"/>
        <dbReference type="Rhea" id="RHEA-COMP:10700"/>
        <dbReference type="ChEBI" id="CHEBI:15377"/>
        <dbReference type="ChEBI" id="CHEBI:29950"/>
        <dbReference type="ChEBI" id="CHEBI:30879"/>
        <dbReference type="ChEBI" id="CHEBI:35924"/>
        <dbReference type="ChEBI" id="CHEBI:50058"/>
        <dbReference type="EC" id="1.11.1.24"/>
    </reaction>
</comment>
<keyword evidence="5" id="KW-0560">Oxidoreductase</keyword>
<evidence type="ECO:0000256" key="7">
    <source>
        <dbReference type="ARBA" id="ARBA00023284"/>
    </source>
</evidence>
<dbReference type="GO" id="GO:0045454">
    <property type="term" value="P:cell redox homeostasis"/>
    <property type="evidence" value="ECO:0007669"/>
    <property type="project" value="TreeGrafter"/>
</dbReference>
<comment type="similarity">
    <text evidence="9">Belongs to the peroxiredoxin family. BCP/PrxQ subfamily.</text>
</comment>
<protein>
    <recommendedName>
        <fullName evidence="2">thioredoxin-dependent peroxiredoxin</fullName>
        <ecNumber evidence="2">1.11.1.24</ecNumber>
    </recommendedName>
    <alternativeName>
        <fullName evidence="8">Thioredoxin peroxidase</fullName>
    </alternativeName>
</protein>
<dbReference type="GO" id="GO:0008379">
    <property type="term" value="F:thioredoxin peroxidase activity"/>
    <property type="evidence" value="ECO:0007669"/>
    <property type="project" value="TreeGrafter"/>
</dbReference>
<dbReference type="EC" id="1.11.1.24" evidence="2"/>
<dbReference type="GO" id="GO:0005737">
    <property type="term" value="C:cytoplasm"/>
    <property type="evidence" value="ECO:0007669"/>
    <property type="project" value="TreeGrafter"/>
</dbReference>
<dbReference type="PIRSF" id="PIRSF000239">
    <property type="entry name" value="AHPC"/>
    <property type="match status" value="1"/>
</dbReference>
<evidence type="ECO:0000256" key="4">
    <source>
        <dbReference type="ARBA" id="ARBA00022862"/>
    </source>
</evidence>
<feature type="domain" description="Thioredoxin" evidence="11">
    <location>
        <begin position="3"/>
        <end position="154"/>
    </location>
</feature>
<comment type="subunit">
    <text evidence="1">Monomer.</text>
</comment>
<keyword evidence="3" id="KW-0575">Peroxidase</keyword>
<proteinExistence type="inferred from homology"/>
<evidence type="ECO:0000256" key="2">
    <source>
        <dbReference type="ARBA" id="ARBA00013017"/>
    </source>
</evidence>
<dbReference type="PANTHER" id="PTHR42801:SF4">
    <property type="entry name" value="AHPC_TSA FAMILY PROTEIN"/>
    <property type="match status" value="1"/>
</dbReference>
<evidence type="ECO:0000256" key="10">
    <source>
        <dbReference type="ARBA" id="ARBA00049091"/>
    </source>
</evidence>
<dbReference type="PROSITE" id="PS51352">
    <property type="entry name" value="THIOREDOXIN_2"/>
    <property type="match status" value="1"/>
</dbReference>
<keyword evidence="4" id="KW-0049">Antioxidant</keyword>
<evidence type="ECO:0000256" key="6">
    <source>
        <dbReference type="ARBA" id="ARBA00023157"/>
    </source>
</evidence>
<dbReference type="InterPro" id="IPR000866">
    <property type="entry name" value="AhpC/TSA"/>
</dbReference>
<dbReference type="InterPro" id="IPR050924">
    <property type="entry name" value="Peroxiredoxin_BCP/PrxQ"/>
</dbReference>
<evidence type="ECO:0000313" key="12">
    <source>
        <dbReference type="EMBL" id="GAH26649.1"/>
    </source>
</evidence>
<sequence length="154" mass="17780">MELKEGIKAPDFTLQDSQGNNVALSNFKGKNVILYFYPKDNTKGCTLEAINFKDNYEEIKEKNTIILGVSKDSVKSHVNFINKYNLPFILLSDEEGKVCELYGVWKMKKRYGREYMGIERTTFLIDKKGNIIKKFPKVKIPGHVEEIMEQLSFA</sequence>
<dbReference type="Pfam" id="PF00578">
    <property type="entry name" value="AhpC-TSA"/>
    <property type="match status" value="1"/>
</dbReference>
<name>X1FB70_9ZZZZ</name>
<organism evidence="12">
    <name type="scientific">marine sediment metagenome</name>
    <dbReference type="NCBI Taxonomy" id="412755"/>
    <lineage>
        <taxon>unclassified sequences</taxon>
        <taxon>metagenomes</taxon>
        <taxon>ecological metagenomes</taxon>
    </lineage>
</organism>
<dbReference type="SUPFAM" id="SSF52833">
    <property type="entry name" value="Thioredoxin-like"/>
    <property type="match status" value="1"/>
</dbReference>
<comment type="caution">
    <text evidence="12">The sequence shown here is derived from an EMBL/GenBank/DDBJ whole genome shotgun (WGS) entry which is preliminary data.</text>
</comment>